<evidence type="ECO:0000313" key="2">
    <source>
        <dbReference type="Proteomes" id="UP000659388"/>
    </source>
</evidence>
<accession>A0A937F885</accession>
<dbReference type="Proteomes" id="UP000659388">
    <property type="component" value="Unassembled WGS sequence"/>
</dbReference>
<evidence type="ECO:0000313" key="1">
    <source>
        <dbReference type="EMBL" id="MBL3658131.1"/>
    </source>
</evidence>
<comment type="caution">
    <text evidence="1">The sequence shown here is derived from an EMBL/GenBank/DDBJ whole genome shotgun (WGS) entry which is preliminary data.</text>
</comment>
<reference evidence="1" key="1">
    <citation type="submission" date="2021-01" db="EMBL/GenBank/DDBJ databases">
        <title>Fulvivirga kasyanovii gen. nov., sp nov., a novel member of the phylum Bacteroidetes isolated from seawater in a mussel farm.</title>
        <authorList>
            <person name="Zhao L.-H."/>
            <person name="Wang Z.-J."/>
        </authorList>
    </citation>
    <scope>NUCLEOTIDE SEQUENCE</scope>
    <source>
        <strain evidence="1">2943</strain>
    </source>
</reference>
<gene>
    <name evidence="1" type="ORF">JL102_18410</name>
</gene>
<sequence>MKNLITKTILQILFALVCTLSYAQISLVKDQFYGSFYPSEYTYDYKFTQTDEAVYISGSQAILRTDGTETGTYIMESTSTADFFSLENYVYYRDDYASYDVYKSDGRAYASSLFRSYYSDTVYNFWGTVFSEEIAVVGIVSNNEGFVSIIYPDGTNKDYHGHYSWATRPYVFGDEVYYRGTTDSTLYGIYRIKDKEQELLGYTPEKLSYYEPFEVVEIGDDVYSLIVSDKTNDYSDGQYTELWKVNENDIELISTFPDNLIIDEYVKVGDFSFFKFAEHDYNDGHILGYQVWISDGTAEGTKKFMTGKANLIGGDAKLFVSNDKGFWSYDVLTGAREYLDSKGLEKHDLNHQYGDQIYFWKNNGHKVELWTTDGTSKGTKMIFRNKVNMLVYEPSAVHDGMVLFVAEHYPTSPDEYDPDLDYGAEIYRYPIGVSRVMSFTQGKKNNGGKIPEERSDAGNTLANPQENNDYNFVALGFGGSITLELASKVWDDGTAEPDMILVETSYGRADQYCYSDEDNNYPEQAFVEVSEDGISWYSLPNLYCRTSFIDIKPAVDQGMEYARYIKITDASNSSLFPPSADGYDVDGIIINREIVEAASKALVDARIASNDLTNGFNPAFFNTLPNEEEESSNGVSALKAYPNPITQGLVTLSVSMDVAQKGS</sequence>
<name>A0A937F885_9BACT</name>
<feature type="non-terminal residue" evidence="1">
    <location>
        <position position="663"/>
    </location>
</feature>
<keyword evidence="2" id="KW-1185">Reference proteome</keyword>
<organism evidence="1 2">
    <name type="scientific">Fulvivirga sediminis</name>
    <dbReference type="NCBI Taxonomy" id="2803949"/>
    <lineage>
        <taxon>Bacteria</taxon>
        <taxon>Pseudomonadati</taxon>
        <taxon>Bacteroidota</taxon>
        <taxon>Cytophagia</taxon>
        <taxon>Cytophagales</taxon>
        <taxon>Fulvivirgaceae</taxon>
        <taxon>Fulvivirga</taxon>
    </lineage>
</organism>
<dbReference type="RefSeq" id="WP_317191649.1">
    <property type="nucleotide sequence ID" value="NZ_JAESIY010000010.1"/>
</dbReference>
<proteinExistence type="predicted"/>
<dbReference type="AlphaFoldDB" id="A0A937F885"/>
<dbReference type="EMBL" id="JAESIY010000010">
    <property type="protein sequence ID" value="MBL3658131.1"/>
    <property type="molecule type" value="Genomic_DNA"/>
</dbReference>
<protein>
    <submittedName>
        <fullName evidence="1">Uncharacterized protein</fullName>
    </submittedName>
</protein>